<keyword evidence="7" id="KW-0130">Cell adhesion</keyword>
<dbReference type="RefSeq" id="XP_030621392.1">
    <property type="nucleotide sequence ID" value="XM_030765532.1"/>
</dbReference>
<keyword evidence="9 13" id="KW-0472">Membrane</keyword>
<proteinExistence type="predicted"/>
<dbReference type="GO" id="GO:0005911">
    <property type="term" value="C:cell-cell junction"/>
    <property type="evidence" value="ECO:0007669"/>
    <property type="project" value="TreeGrafter"/>
</dbReference>
<dbReference type="GO" id="GO:0007156">
    <property type="term" value="P:homophilic cell adhesion via plasma membrane adhesion molecules"/>
    <property type="evidence" value="ECO:0007669"/>
    <property type="project" value="InterPro"/>
</dbReference>
<dbReference type="FunFam" id="2.60.40.60:FF:000098">
    <property type="entry name" value="cadherin-23 isoform X1"/>
    <property type="match status" value="1"/>
</dbReference>
<keyword evidence="6 11" id="KW-0106">Calcium</keyword>
<dbReference type="CTD" id="54825"/>
<feature type="domain" description="Cadherin" evidence="15">
    <location>
        <begin position="805"/>
        <end position="920"/>
    </location>
</feature>
<dbReference type="GeneID" id="115805047"/>
<evidence type="ECO:0000256" key="5">
    <source>
        <dbReference type="ARBA" id="ARBA00022737"/>
    </source>
</evidence>
<feature type="domain" description="Cadherin" evidence="15">
    <location>
        <begin position="709"/>
        <end position="805"/>
    </location>
</feature>
<evidence type="ECO:0000256" key="2">
    <source>
        <dbReference type="ARBA" id="ARBA00022475"/>
    </source>
</evidence>
<feature type="domain" description="Cadherin" evidence="15">
    <location>
        <begin position="26"/>
        <end position="128"/>
    </location>
</feature>
<organism evidence="16 17">
    <name type="scientific">Chanos chanos</name>
    <name type="common">Milkfish</name>
    <name type="synonym">Mugil chanos</name>
    <dbReference type="NCBI Taxonomy" id="29144"/>
    <lineage>
        <taxon>Eukaryota</taxon>
        <taxon>Metazoa</taxon>
        <taxon>Chordata</taxon>
        <taxon>Craniata</taxon>
        <taxon>Vertebrata</taxon>
        <taxon>Euteleostomi</taxon>
        <taxon>Actinopterygii</taxon>
        <taxon>Neopterygii</taxon>
        <taxon>Teleostei</taxon>
        <taxon>Ostariophysi</taxon>
        <taxon>Gonorynchiformes</taxon>
        <taxon>Chanidae</taxon>
        <taxon>Chanos</taxon>
    </lineage>
</organism>
<accession>A0A6J2UQ42</accession>
<protein>
    <submittedName>
        <fullName evidence="17">Cadherin-related family member 2</fullName>
    </submittedName>
</protein>
<dbReference type="InterPro" id="IPR020894">
    <property type="entry name" value="Cadherin_CS"/>
</dbReference>
<keyword evidence="16" id="KW-1185">Reference proteome</keyword>
<evidence type="ECO:0000256" key="10">
    <source>
        <dbReference type="ARBA" id="ARBA00023180"/>
    </source>
</evidence>
<dbReference type="InterPro" id="IPR015919">
    <property type="entry name" value="Cadherin-like_sf"/>
</dbReference>
<dbReference type="SMART" id="SM00112">
    <property type="entry name" value="CA"/>
    <property type="match status" value="9"/>
</dbReference>
<dbReference type="GO" id="GO:0009653">
    <property type="term" value="P:anatomical structure morphogenesis"/>
    <property type="evidence" value="ECO:0007669"/>
    <property type="project" value="UniProtKB-ARBA"/>
</dbReference>
<name>A0A6J2UQ42_CHACN</name>
<feature type="domain" description="Cadherin" evidence="15">
    <location>
        <begin position="367"/>
        <end position="480"/>
    </location>
</feature>
<evidence type="ECO:0000313" key="17">
    <source>
        <dbReference type="RefSeq" id="XP_030621392.1"/>
    </source>
</evidence>
<dbReference type="CDD" id="cd11304">
    <property type="entry name" value="Cadherin_repeat"/>
    <property type="match status" value="9"/>
</dbReference>
<dbReference type="InParanoid" id="A0A6J2UQ42"/>
<evidence type="ECO:0000256" key="9">
    <source>
        <dbReference type="ARBA" id="ARBA00023136"/>
    </source>
</evidence>
<dbReference type="InterPro" id="IPR050971">
    <property type="entry name" value="Cadherin-domain_protein"/>
</dbReference>
<evidence type="ECO:0000256" key="4">
    <source>
        <dbReference type="ARBA" id="ARBA00022729"/>
    </source>
</evidence>
<evidence type="ECO:0000256" key="12">
    <source>
        <dbReference type="SAM" id="MobiDB-lite"/>
    </source>
</evidence>
<dbReference type="PRINTS" id="PR00205">
    <property type="entry name" value="CADHERIN"/>
</dbReference>
<keyword evidence="2" id="KW-1003">Cell membrane</keyword>
<dbReference type="FunCoup" id="A0A6J2UQ42">
    <property type="interactions" value="824"/>
</dbReference>
<comment type="subcellular location">
    <subcellularLocation>
        <location evidence="1">Cell membrane</location>
        <topology evidence="1">Single-pass type I membrane protein</topology>
    </subcellularLocation>
</comment>
<feature type="domain" description="Cadherin" evidence="15">
    <location>
        <begin position="245"/>
        <end position="357"/>
    </location>
</feature>
<feature type="region of interest" description="Disordered" evidence="12">
    <location>
        <begin position="1243"/>
        <end position="1287"/>
    </location>
</feature>
<keyword evidence="5" id="KW-0677">Repeat</keyword>
<evidence type="ECO:0000256" key="6">
    <source>
        <dbReference type="ARBA" id="ARBA00022837"/>
    </source>
</evidence>
<feature type="domain" description="Cadherin" evidence="15">
    <location>
        <begin position="586"/>
        <end position="694"/>
    </location>
</feature>
<evidence type="ECO:0000256" key="14">
    <source>
        <dbReference type="SAM" id="SignalP"/>
    </source>
</evidence>
<dbReference type="SUPFAM" id="SSF49313">
    <property type="entry name" value="Cadherin-like"/>
    <property type="match status" value="9"/>
</dbReference>
<evidence type="ECO:0000256" key="13">
    <source>
        <dbReference type="SAM" id="Phobius"/>
    </source>
</evidence>
<sequence>MGRMSSTLLLLVTFFATCYCQLMPVINMSTVVEIREDLPVGAFAFKIEAYDPDGDSLRYGIKDISPADNNAYFFNVDENTGSVTIKSKLDRETLDLFGIQVVVRDNDYEETKDIYISVKDANDNRPLFQGLPYGVSIPENTTVNTIIFRVNATDADAGLAKVVTYQIVEVMPSAGTSLFSINGGDGNIKLEGQLSYTSLSSNYQLKIRATDGGGPLNDVENFIQSSETTVFITVTDVPDLDPQFLGTPYLATVDEHSPVGKSILKVQARDPDTGVNDAIRYSLINVAEYDLFQINEVDGVITVKKNFDREDFSDPDKIVELQVKATEANPNVNGIHASATEKVQITIGDINDNEPKFYNCADSSCLEESNFNGNIDEHTSAGLPVAGLHIKVKDTDKGVNSQFTLLLEGTDKDAFSVSPLSALSESFVQILVKDSNAVDYEKKKTMTVQVIATDAQDPGKQSTATVTIQINDINDNSPVFKNDTYSLAVEEHCADGTVLGVITATDKDTMDANSITYRLVPDSILPYFGVDPKHGTISVNNGNLLNWEGTNSYSPTLQAIDTAGNIGSTILEITVLDINDHAPEINRNPYEVLVGEGSDLKLQIQAIDGDKPGSANSKLQYRIDSSEYSNMFTIDINTGLLENRVPLDRESINPSLNGLIKLNVTVSDMGTPPLSSQTQVFITVEDVNDNGPVFDRSTYTFYVKERETGIPVGSVFARDADQLDFYNRISYRIIEGSFGSFLISSEKYEDGYKGNIIVDPEVELDYESNRKTYTLKVEATDLGQKKDDAIVEVVVVDVNDETPVFPNGISITVKENTTFSGPVELIEGTDPDTNHSLVYELTGTECRCNGSIGPCQEDWLILEPTGAIKTNPDNVIDHEMCDQVLMTARVVDIYTEKGQSSSEGVVTINIEDINDNAPEFTAVMDFFVVVSENVEQGTSVASVRAKDRDSAMNAKIKFDVLSVQFAGSDGSPEQNVGTIFQAESSDQADAQGFYSGIITSRQTLNSDKRGKYLVNVAATDSGGLRTTDVLQVLTVDKSFRVSLQFESSVEDVTSNLDEIRGNQPVTYLETYFVFPNGTALDSDAVWRILNQKEVYETYGSVLRQYGLTTIMTGNSETVQDRTDLFILIGVVGALVIVLAVTTTSLICVRRSYKTKLKAAKAMNSASMVAIEGQKAGPVVPGTNKYTMEGANPVLNLNIDTSTDLGFDEESSNPDKLSLNSLDYNIDMTMSEKDTMPMMAIEEEDEENGSMPHYIEPLGEALAQRGKKKGSESPVLSFSNPSVSTTDL</sequence>
<feature type="domain" description="Cadherin" evidence="15">
    <location>
        <begin position="129"/>
        <end position="244"/>
    </location>
</feature>
<dbReference type="OrthoDB" id="6491773at2759"/>
<feature type="signal peptide" evidence="14">
    <location>
        <begin position="1"/>
        <end position="20"/>
    </location>
</feature>
<dbReference type="PROSITE" id="PS00232">
    <property type="entry name" value="CADHERIN_1"/>
    <property type="match status" value="4"/>
</dbReference>
<evidence type="ECO:0000256" key="8">
    <source>
        <dbReference type="ARBA" id="ARBA00022989"/>
    </source>
</evidence>
<feature type="domain" description="Cadherin" evidence="15">
    <location>
        <begin position="922"/>
        <end position="1066"/>
    </location>
</feature>
<dbReference type="InterPro" id="IPR002126">
    <property type="entry name" value="Cadherin-like_dom"/>
</dbReference>
<evidence type="ECO:0000256" key="7">
    <source>
        <dbReference type="ARBA" id="ARBA00022889"/>
    </source>
</evidence>
<dbReference type="Proteomes" id="UP000504632">
    <property type="component" value="Chromosome 2"/>
</dbReference>
<feature type="chain" id="PRO_5026920139" evidence="14">
    <location>
        <begin position="21"/>
        <end position="1287"/>
    </location>
</feature>
<dbReference type="Pfam" id="PF00028">
    <property type="entry name" value="Cadherin"/>
    <property type="match status" value="8"/>
</dbReference>
<evidence type="ECO:0000256" key="11">
    <source>
        <dbReference type="PROSITE-ProRule" id="PRU00043"/>
    </source>
</evidence>
<feature type="domain" description="Cadherin" evidence="15">
    <location>
        <begin position="481"/>
        <end position="585"/>
    </location>
</feature>
<dbReference type="FunFam" id="2.60.40.60:FF:000168">
    <property type="entry name" value="Cadherin-related family member 2"/>
    <property type="match status" value="1"/>
</dbReference>
<dbReference type="GO" id="GO:0005509">
    <property type="term" value="F:calcium ion binding"/>
    <property type="evidence" value="ECO:0007669"/>
    <property type="project" value="UniProtKB-UniRule"/>
</dbReference>
<dbReference type="PANTHER" id="PTHR24025">
    <property type="entry name" value="DESMOGLEIN FAMILY MEMBER"/>
    <property type="match status" value="1"/>
</dbReference>
<dbReference type="PROSITE" id="PS50268">
    <property type="entry name" value="CADHERIN_2"/>
    <property type="match status" value="9"/>
</dbReference>
<keyword evidence="4 14" id="KW-0732">Signal</keyword>
<dbReference type="GO" id="GO:0005886">
    <property type="term" value="C:plasma membrane"/>
    <property type="evidence" value="ECO:0007669"/>
    <property type="project" value="UniProtKB-SubCell"/>
</dbReference>
<dbReference type="PANTHER" id="PTHR24025:SF23">
    <property type="entry name" value="NEURAL-CADHERIN"/>
    <property type="match status" value="1"/>
</dbReference>
<reference evidence="17" key="1">
    <citation type="submission" date="2025-08" db="UniProtKB">
        <authorList>
            <consortium name="RefSeq"/>
        </authorList>
    </citation>
    <scope>IDENTIFICATION</scope>
</reference>
<feature type="compositionally biased region" description="Polar residues" evidence="12">
    <location>
        <begin position="1273"/>
        <end position="1287"/>
    </location>
</feature>
<evidence type="ECO:0000256" key="1">
    <source>
        <dbReference type="ARBA" id="ARBA00004251"/>
    </source>
</evidence>
<keyword evidence="10" id="KW-0325">Glycoprotein</keyword>
<dbReference type="FunFam" id="2.60.40.60:FF:000002">
    <property type="entry name" value="Protocadherin alpha 2"/>
    <property type="match status" value="1"/>
</dbReference>
<evidence type="ECO:0000259" key="15">
    <source>
        <dbReference type="PROSITE" id="PS50268"/>
    </source>
</evidence>
<gene>
    <name evidence="17" type="primary">cdhr2</name>
</gene>
<evidence type="ECO:0000256" key="3">
    <source>
        <dbReference type="ARBA" id="ARBA00022692"/>
    </source>
</evidence>
<keyword evidence="3 13" id="KW-0812">Transmembrane</keyword>
<feature type="transmembrane region" description="Helical" evidence="13">
    <location>
        <begin position="1124"/>
        <end position="1148"/>
    </location>
</feature>
<dbReference type="Gene3D" id="2.60.40.60">
    <property type="entry name" value="Cadherins"/>
    <property type="match status" value="9"/>
</dbReference>
<keyword evidence="8 13" id="KW-1133">Transmembrane helix</keyword>
<evidence type="ECO:0000313" key="16">
    <source>
        <dbReference type="Proteomes" id="UP000504632"/>
    </source>
</evidence>